<reference evidence="6 7" key="1">
    <citation type="submission" date="2013-04" db="EMBL/GenBank/DDBJ databases">
        <title>The Genome Sequence of Enterorhabdus caecimuris B7.</title>
        <authorList>
            <consortium name="The Broad Institute Genomics Platform"/>
            <consortium name="The Broad Institute Genome Sequencing Center for Infectious Disease"/>
            <person name="Earl A."/>
            <person name="Xavier R."/>
            <person name="Elson C."/>
            <person name="Duck W."/>
            <person name="Walker B."/>
            <person name="Young S."/>
            <person name="Zeng Q."/>
            <person name="Gargeya S."/>
            <person name="Fitzgerald M."/>
            <person name="Haas B."/>
            <person name="Abouelleil A."/>
            <person name="Allen A.W."/>
            <person name="Alvarado L."/>
            <person name="Arachchi H.M."/>
            <person name="Berlin A.M."/>
            <person name="Chapman S.B."/>
            <person name="Gainer-Dewar J."/>
            <person name="Goldberg J."/>
            <person name="Griggs A."/>
            <person name="Gujja S."/>
            <person name="Hansen M."/>
            <person name="Howarth C."/>
            <person name="Imamovic A."/>
            <person name="Ireland A."/>
            <person name="Larimer J."/>
            <person name="McCowan C."/>
            <person name="Murphy C."/>
            <person name="Pearson M."/>
            <person name="Poon T.W."/>
            <person name="Priest M."/>
            <person name="Roberts A."/>
            <person name="Saif S."/>
            <person name="Shea T."/>
            <person name="Sisk P."/>
            <person name="Sykes S."/>
            <person name="Wortman J."/>
            <person name="Nusbaum C."/>
            <person name="Birren B."/>
        </authorList>
    </citation>
    <scope>NUCLEOTIDE SEQUENCE [LARGE SCALE GENOMIC DNA]</scope>
    <source>
        <strain evidence="6 7">B7</strain>
    </source>
</reference>
<dbReference type="Gene3D" id="3.40.50.720">
    <property type="entry name" value="NAD(P)-binding Rossmann-like Domain"/>
    <property type="match status" value="1"/>
</dbReference>
<evidence type="ECO:0000313" key="6">
    <source>
        <dbReference type="EMBL" id="EOS53835.1"/>
    </source>
</evidence>
<keyword evidence="2" id="KW-0210">Decarboxylase</keyword>
<dbReference type="InterPro" id="IPR001509">
    <property type="entry name" value="Epimerase_deHydtase"/>
</dbReference>
<proteinExistence type="predicted"/>
<feature type="domain" description="NAD-dependent epimerase/dehydratase" evidence="5">
    <location>
        <begin position="27"/>
        <end position="275"/>
    </location>
</feature>
<dbReference type="SUPFAM" id="SSF51735">
    <property type="entry name" value="NAD(P)-binding Rossmann-fold domains"/>
    <property type="match status" value="1"/>
</dbReference>
<dbReference type="GO" id="GO:0070403">
    <property type="term" value="F:NAD+ binding"/>
    <property type="evidence" value="ECO:0007669"/>
    <property type="project" value="InterPro"/>
</dbReference>
<gene>
    <name evidence="6" type="ORF">C811_00139</name>
</gene>
<dbReference type="RefSeq" id="WP_016308388.1">
    <property type="nucleotide sequence ID" value="NZ_KE159646.1"/>
</dbReference>
<evidence type="ECO:0000256" key="1">
    <source>
        <dbReference type="ARBA" id="ARBA00001911"/>
    </source>
</evidence>
<dbReference type="PATRIC" id="fig|1235794.3.peg.143"/>
<dbReference type="InterPro" id="IPR036291">
    <property type="entry name" value="NAD(P)-bd_dom_sf"/>
</dbReference>
<evidence type="ECO:0000256" key="4">
    <source>
        <dbReference type="ARBA" id="ARBA00023239"/>
    </source>
</evidence>
<dbReference type="GO" id="GO:0048040">
    <property type="term" value="F:UDP-glucuronate decarboxylase activity"/>
    <property type="evidence" value="ECO:0007669"/>
    <property type="project" value="TreeGrafter"/>
</dbReference>
<dbReference type="PANTHER" id="PTHR43078">
    <property type="entry name" value="UDP-GLUCURONIC ACID DECARBOXYLASE-RELATED"/>
    <property type="match status" value="1"/>
</dbReference>
<name>R9L596_9ACTN</name>
<dbReference type="Proteomes" id="UP000014204">
    <property type="component" value="Unassembled WGS sequence"/>
</dbReference>
<dbReference type="GeneID" id="82189804"/>
<sequence>MFDVREEARAIAQADDVDWVGLEGSSVFVTGATGLVGSALVRALLERNRIAGSGIAVRALVRDRAKAEAVFAGYGTDDGLSFVEGDVAAVAPEACAADYFVHAACPTASQFFMNRPVETAQAIVGGTVNMLEAARLCDARSFVYVSSMEVYGDGNAAPGLDHPLGEGDVGYVDPLSVRSCYPEGKRMAELYCAAYASEYAVSAKVARLAQTFGPGIPKDDKRIFAMIARAALAGDDVVLKTTGASTRMYVYIADAVRGLLAVLLSGAAGRAYNVANPATYSSVRGMAEAVLAEFAPAAQVRLELDPNAPYPPEHHLPLDVSALKALGWQPQVDLLGMYGNLMAYLRD</sequence>
<dbReference type="eggNOG" id="COG0451">
    <property type="taxonomic scope" value="Bacteria"/>
</dbReference>
<organism evidence="6 7">
    <name type="scientific">Adlercreutzia caecimuris B7</name>
    <dbReference type="NCBI Taxonomy" id="1235794"/>
    <lineage>
        <taxon>Bacteria</taxon>
        <taxon>Bacillati</taxon>
        <taxon>Actinomycetota</taxon>
        <taxon>Coriobacteriia</taxon>
        <taxon>Eggerthellales</taxon>
        <taxon>Eggerthellaceae</taxon>
        <taxon>Adlercreutzia</taxon>
    </lineage>
</organism>
<keyword evidence="3" id="KW-0520">NAD</keyword>
<dbReference type="OrthoDB" id="9803892at2"/>
<dbReference type="Pfam" id="PF01370">
    <property type="entry name" value="Epimerase"/>
    <property type="match status" value="1"/>
</dbReference>
<comment type="caution">
    <text evidence="6">The sequence shown here is derived from an EMBL/GenBank/DDBJ whole genome shotgun (WGS) entry which is preliminary data.</text>
</comment>
<dbReference type="InterPro" id="IPR044516">
    <property type="entry name" value="UXS-like"/>
</dbReference>
<evidence type="ECO:0000256" key="2">
    <source>
        <dbReference type="ARBA" id="ARBA00022793"/>
    </source>
</evidence>
<evidence type="ECO:0000259" key="5">
    <source>
        <dbReference type="Pfam" id="PF01370"/>
    </source>
</evidence>
<protein>
    <recommendedName>
        <fullName evidence="5">NAD-dependent epimerase/dehydratase domain-containing protein</fullName>
    </recommendedName>
</protein>
<dbReference type="GO" id="GO:0005737">
    <property type="term" value="C:cytoplasm"/>
    <property type="evidence" value="ECO:0007669"/>
    <property type="project" value="TreeGrafter"/>
</dbReference>
<dbReference type="GO" id="GO:0042732">
    <property type="term" value="P:D-xylose metabolic process"/>
    <property type="evidence" value="ECO:0007669"/>
    <property type="project" value="InterPro"/>
</dbReference>
<dbReference type="STRING" id="1235794.C811_00139"/>
<keyword evidence="4" id="KW-0456">Lyase</keyword>
<keyword evidence="7" id="KW-1185">Reference proteome</keyword>
<accession>R9L596</accession>
<dbReference type="HOGENOM" id="CLU_007383_4_0_11"/>
<dbReference type="AlphaFoldDB" id="R9L596"/>
<evidence type="ECO:0000313" key="7">
    <source>
        <dbReference type="Proteomes" id="UP000014204"/>
    </source>
</evidence>
<dbReference type="EMBL" id="ASSY01000001">
    <property type="protein sequence ID" value="EOS53835.1"/>
    <property type="molecule type" value="Genomic_DNA"/>
</dbReference>
<evidence type="ECO:0000256" key="3">
    <source>
        <dbReference type="ARBA" id="ARBA00023027"/>
    </source>
</evidence>
<dbReference type="PANTHER" id="PTHR43078:SF6">
    <property type="entry name" value="UDP-GLUCURONIC ACID DECARBOXYLASE 1"/>
    <property type="match status" value="1"/>
</dbReference>
<comment type="cofactor">
    <cofactor evidence="1">
        <name>NAD(+)</name>
        <dbReference type="ChEBI" id="CHEBI:57540"/>
    </cofactor>
</comment>